<dbReference type="Proteomes" id="UP000250140">
    <property type="component" value="Unassembled WGS sequence"/>
</dbReference>
<proteinExistence type="predicted"/>
<reference evidence="1 2" key="1">
    <citation type="journal article" date="2016" name="Nat. Commun.">
        <title>Ectomycorrhizal ecology is imprinted in the genome of the dominant symbiotic fungus Cenococcum geophilum.</title>
        <authorList>
            <consortium name="DOE Joint Genome Institute"/>
            <person name="Peter M."/>
            <person name="Kohler A."/>
            <person name="Ohm R.A."/>
            <person name="Kuo A."/>
            <person name="Krutzmann J."/>
            <person name="Morin E."/>
            <person name="Arend M."/>
            <person name="Barry K.W."/>
            <person name="Binder M."/>
            <person name="Choi C."/>
            <person name="Clum A."/>
            <person name="Copeland A."/>
            <person name="Grisel N."/>
            <person name="Haridas S."/>
            <person name="Kipfer T."/>
            <person name="LaButti K."/>
            <person name="Lindquist E."/>
            <person name="Lipzen A."/>
            <person name="Maire R."/>
            <person name="Meier B."/>
            <person name="Mihaltcheva S."/>
            <person name="Molinier V."/>
            <person name="Murat C."/>
            <person name="Poggeler S."/>
            <person name="Quandt C.A."/>
            <person name="Sperisen C."/>
            <person name="Tritt A."/>
            <person name="Tisserant E."/>
            <person name="Crous P.W."/>
            <person name="Henrissat B."/>
            <person name="Nehls U."/>
            <person name="Egli S."/>
            <person name="Spatafora J.W."/>
            <person name="Grigoriev I.V."/>
            <person name="Martin F.M."/>
        </authorList>
    </citation>
    <scope>NUCLEOTIDE SEQUENCE [LARGE SCALE GENOMIC DNA]</scope>
    <source>
        <strain evidence="1 2">CBS 207.34</strain>
    </source>
</reference>
<organism evidence="1 2">
    <name type="scientific">Glonium stellatum</name>
    <dbReference type="NCBI Taxonomy" id="574774"/>
    <lineage>
        <taxon>Eukaryota</taxon>
        <taxon>Fungi</taxon>
        <taxon>Dikarya</taxon>
        <taxon>Ascomycota</taxon>
        <taxon>Pezizomycotina</taxon>
        <taxon>Dothideomycetes</taxon>
        <taxon>Pleosporomycetidae</taxon>
        <taxon>Gloniales</taxon>
        <taxon>Gloniaceae</taxon>
        <taxon>Glonium</taxon>
    </lineage>
</organism>
<dbReference type="EMBL" id="KV750306">
    <property type="protein sequence ID" value="OCL05388.1"/>
    <property type="molecule type" value="Genomic_DNA"/>
</dbReference>
<evidence type="ECO:0000313" key="2">
    <source>
        <dbReference type="Proteomes" id="UP000250140"/>
    </source>
</evidence>
<keyword evidence="2" id="KW-1185">Reference proteome</keyword>
<sequence>MTGIRRYCPRPRISTIVHRKWVASGRVDRDTQHVCRLLYRCASHLSRFYSVSSGASSGPSPARASRQAFEWWTNNLVPIHLSIMAFQYHIVNPASRLAPLPLSHASRASSPPESARVTLRHCRYFFFLCFFQVRFRSPCPCTPPHPVPLPPPPPPSSFLLPPSFTFEQKQIKKRGEDQAPPDRNQRLQLHAPLVAAFSLTGGARHANNARACQSRPAPKTKFLPCDVRLL</sequence>
<evidence type="ECO:0000313" key="1">
    <source>
        <dbReference type="EMBL" id="OCL05388.1"/>
    </source>
</evidence>
<accession>A0A8E2JQ46</accession>
<gene>
    <name evidence="1" type="ORF">AOQ84DRAFT_98342</name>
</gene>
<protein>
    <submittedName>
        <fullName evidence="1">Uncharacterized protein</fullName>
    </submittedName>
</protein>
<dbReference type="AlphaFoldDB" id="A0A8E2JQ46"/>
<name>A0A8E2JQ46_9PEZI</name>